<evidence type="ECO:0000313" key="3">
    <source>
        <dbReference type="Proteomes" id="UP000613580"/>
    </source>
</evidence>
<dbReference type="AlphaFoldDB" id="A0A8H6VZY2"/>
<dbReference type="Gene3D" id="1.20.5.170">
    <property type="match status" value="1"/>
</dbReference>
<reference evidence="2" key="1">
    <citation type="submission" date="2020-05" db="EMBL/GenBank/DDBJ databases">
        <title>Mycena genomes resolve the evolution of fungal bioluminescence.</title>
        <authorList>
            <person name="Tsai I.J."/>
        </authorList>
    </citation>
    <scope>NUCLEOTIDE SEQUENCE</scope>
    <source>
        <strain evidence="2">110903Hualien_Pintung</strain>
    </source>
</reference>
<evidence type="ECO:0000256" key="1">
    <source>
        <dbReference type="SAM" id="MobiDB-lite"/>
    </source>
</evidence>
<evidence type="ECO:0000313" key="2">
    <source>
        <dbReference type="EMBL" id="KAF7294339.1"/>
    </source>
</evidence>
<protein>
    <submittedName>
        <fullName evidence="2">Uncharacterized protein</fullName>
    </submittedName>
</protein>
<proteinExistence type="predicted"/>
<dbReference type="Proteomes" id="UP000613580">
    <property type="component" value="Unassembled WGS sequence"/>
</dbReference>
<accession>A0A8H6VZY2</accession>
<keyword evidence="3" id="KW-1185">Reference proteome</keyword>
<feature type="compositionally biased region" description="Low complexity" evidence="1">
    <location>
        <begin position="11"/>
        <end position="24"/>
    </location>
</feature>
<organism evidence="2 3">
    <name type="scientific">Mycena chlorophos</name>
    <name type="common">Agaric fungus</name>
    <name type="synonym">Agaricus chlorophos</name>
    <dbReference type="NCBI Taxonomy" id="658473"/>
    <lineage>
        <taxon>Eukaryota</taxon>
        <taxon>Fungi</taxon>
        <taxon>Dikarya</taxon>
        <taxon>Basidiomycota</taxon>
        <taxon>Agaricomycotina</taxon>
        <taxon>Agaricomycetes</taxon>
        <taxon>Agaricomycetidae</taxon>
        <taxon>Agaricales</taxon>
        <taxon>Marasmiineae</taxon>
        <taxon>Mycenaceae</taxon>
        <taxon>Mycena</taxon>
    </lineage>
</organism>
<comment type="caution">
    <text evidence="2">The sequence shown here is derived from an EMBL/GenBank/DDBJ whole genome shotgun (WGS) entry which is preliminary data.</text>
</comment>
<feature type="region of interest" description="Disordered" evidence="1">
    <location>
        <begin position="1"/>
        <end position="31"/>
    </location>
</feature>
<feature type="region of interest" description="Disordered" evidence="1">
    <location>
        <begin position="66"/>
        <end position="138"/>
    </location>
</feature>
<name>A0A8H6VZY2_MYCCL</name>
<dbReference type="EMBL" id="JACAZE010000019">
    <property type="protein sequence ID" value="KAF7294339.1"/>
    <property type="molecule type" value="Genomic_DNA"/>
</dbReference>
<gene>
    <name evidence="2" type="ORF">HMN09_01163100</name>
</gene>
<feature type="compositionally biased region" description="Low complexity" evidence="1">
    <location>
        <begin position="88"/>
        <end position="97"/>
    </location>
</feature>
<sequence length="155" mass="16599">MGVQRGRLNGSFPSSEPESTRSTSAGTTITYGMDVSALENRVDKLERSVERLERSVERLERNVARLVEKMLPNADPSPPTPTRSENNSGSSAGSGLSDPANAVGPALLPTETLAHSQPARQESPVPVDHAPGGAEWEEVVPTVRELVVFQENSPE</sequence>